<evidence type="ECO:0000256" key="6">
    <source>
        <dbReference type="ARBA" id="ARBA00024199"/>
    </source>
</evidence>
<keyword evidence="4" id="KW-0932">Cytokinin signaling pathway</keyword>
<comment type="similarity">
    <text evidence="6">Belongs to the SOFL plant protein family.</text>
</comment>
<dbReference type="PANTHER" id="PTHR33347:SF1">
    <property type="entry name" value="PROTEIN SOB FIVE-LIKE 5"/>
    <property type="match status" value="1"/>
</dbReference>
<dbReference type="GO" id="GO:0005737">
    <property type="term" value="C:cytoplasm"/>
    <property type="evidence" value="ECO:0007669"/>
    <property type="project" value="UniProtKB-SubCell"/>
</dbReference>
<keyword evidence="5" id="KW-0539">Nucleus</keyword>
<evidence type="ECO:0000256" key="7">
    <source>
        <dbReference type="SAM" id="MobiDB-lite"/>
    </source>
</evidence>
<feature type="region of interest" description="Disordered" evidence="7">
    <location>
        <begin position="49"/>
        <end position="79"/>
    </location>
</feature>
<feature type="non-terminal residue" evidence="8">
    <location>
        <position position="206"/>
    </location>
</feature>
<name>A0AA38FCC8_TAXCH</name>
<keyword evidence="2" id="KW-0963">Cytoplasm</keyword>
<comment type="subcellular location">
    <subcellularLocation>
        <location evidence="1">Cytoplasm</location>
    </subcellularLocation>
</comment>
<organism evidence="8 9">
    <name type="scientific">Taxus chinensis</name>
    <name type="common">Chinese yew</name>
    <name type="synonym">Taxus wallichiana var. chinensis</name>
    <dbReference type="NCBI Taxonomy" id="29808"/>
    <lineage>
        <taxon>Eukaryota</taxon>
        <taxon>Viridiplantae</taxon>
        <taxon>Streptophyta</taxon>
        <taxon>Embryophyta</taxon>
        <taxon>Tracheophyta</taxon>
        <taxon>Spermatophyta</taxon>
        <taxon>Pinopsida</taxon>
        <taxon>Pinidae</taxon>
        <taxon>Conifers II</taxon>
        <taxon>Cupressales</taxon>
        <taxon>Taxaceae</taxon>
        <taxon>Taxus</taxon>
    </lineage>
</organism>
<dbReference type="AlphaFoldDB" id="A0AA38FCC8"/>
<evidence type="ECO:0000256" key="5">
    <source>
        <dbReference type="ARBA" id="ARBA00023242"/>
    </source>
</evidence>
<evidence type="ECO:0000256" key="4">
    <source>
        <dbReference type="ARBA" id="ARBA00022864"/>
    </source>
</evidence>
<keyword evidence="3" id="KW-0203">Cytokinin biosynthesis</keyword>
<gene>
    <name evidence="8" type="ORF">KI387_029020</name>
</gene>
<dbReference type="EMBL" id="JAHRHJ020000010">
    <property type="protein sequence ID" value="KAH9297338.1"/>
    <property type="molecule type" value="Genomic_DNA"/>
</dbReference>
<evidence type="ECO:0000256" key="1">
    <source>
        <dbReference type="ARBA" id="ARBA00004496"/>
    </source>
</evidence>
<keyword evidence="9" id="KW-1185">Reference proteome</keyword>
<dbReference type="InterPro" id="IPR044670">
    <property type="entry name" value="SOFL"/>
</dbReference>
<proteinExistence type="inferred from homology"/>
<evidence type="ECO:0000256" key="2">
    <source>
        <dbReference type="ARBA" id="ARBA00022490"/>
    </source>
</evidence>
<comment type="caution">
    <text evidence="8">The sequence shown here is derived from an EMBL/GenBank/DDBJ whole genome shotgun (WGS) entry which is preliminary data.</text>
</comment>
<evidence type="ECO:0000313" key="9">
    <source>
        <dbReference type="Proteomes" id="UP000824469"/>
    </source>
</evidence>
<dbReference type="PANTHER" id="PTHR33347">
    <property type="entry name" value="OSJNBA0091C07.3 PROTEIN"/>
    <property type="match status" value="1"/>
</dbReference>
<evidence type="ECO:0000313" key="8">
    <source>
        <dbReference type="EMBL" id="KAH9297338.1"/>
    </source>
</evidence>
<dbReference type="GO" id="GO:0009736">
    <property type="term" value="P:cytokinin-activated signaling pathway"/>
    <property type="evidence" value="ECO:0007669"/>
    <property type="project" value="UniProtKB-KW"/>
</dbReference>
<reference evidence="8 9" key="1">
    <citation type="journal article" date="2021" name="Nat. Plants">
        <title>The Taxus genome provides insights into paclitaxel biosynthesis.</title>
        <authorList>
            <person name="Xiong X."/>
            <person name="Gou J."/>
            <person name="Liao Q."/>
            <person name="Li Y."/>
            <person name="Zhou Q."/>
            <person name="Bi G."/>
            <person name="Li C."/>
            <person name="Du R."/>
            <person name="Wang X."/>
            <person name="Sun T."/>
            <person name="Guo L."/>
            <person name="Liang H."/>
            <person name="Lu P."/>
            <person name="Wu Y."/>
            <person name="Zhang Z."/>
            <person name="Ro D.K."/>
            <person name="Shang Y."/>
            <person name="Huang S."/>
            <person name="Yan J."/>
        </authorList>
    </citation>
    <scope>NUCLEOTIDE SEQUENCE [LARGE SCALE GENOMIC DNA]</scope>
    <source>
        <strain evidence="8">Ta-2019</strain>
    </source>
</reference>
<dbReference type="OMA" id="SHEQADA"/>
<evidence type="ECO:0008006" key="10">
    <source>
        <dbReference type="Google" id="ProtNLM"/>
    </source>
</evidence>
<dbReference type="GO" id="GO:0009691">
    <property type="term" value="P:cytokinin biosynthetic process"/>
    <property type="evidence" value="ECO:0007669"/>
    <property type="project" value="UniProtKB-KW"/>
</dbReference>
<dbReference type="Proteomes" id="UP000824469">
    <property type="component" value="Unassembled WGS sequence"/>
</dbReference>
<evidence type="ECO:0000256" key="3">
    <source>
        <dbReference type="ARBA" id="ARBA00022712"/>
    </source>
</evidence>
<accession>A0AA38FCC8</accession>
<sequence>MEGNGGEEKGLSEGREVSESGWTMYLDQSIHECSGYTKSLIEFEEEEAMNGKNGQAWFHQKDEDDSSSMASDASSGPAQPLEAVTHKEFYNGVGHDGMKLIDFDVADARKPKRRRLDSDEQKDLDLLEDTASSPVCSFKSGLTANEAEIKYFLGFSKVLCDSHEQADAVNKRLDLLQSILPETPICREETLGAAIKYISSLEQRIK</sequence>
<protein>
    <recommendedName>
        <fullName evidence="10">BHLH domain-containing protein</fullName>
    </recommendedName>
</protein>